<dbReference type="OrthoDB" id="679501at2"/>
<name>A0A1M6DFR8_9FLAO</name>
<gene>
    <name evidence="1" type="ORF">SAMN04487908_1052</name>
</gene>
<proteinExistence type="predicted"/>
<organism evidence="1 2">
    <name type="scientific">Aequorivita viscosa</name>
    <dbReference type="NCBI Taxonomy" id="797419"/>
    <lineage>
        <taxon>Bacteria</taxon>
        <taxon>Pseudomonadati</taxon>
        <taxon>Bacteroidota</taxon>
        <taxon>Flavobacteriia</taxon>
        <taxon>Flavobacteriales</taxon>
        <taxon>Flavobacteriaceae</taxon>
        <taxon>Aequorivita</taxon>
    </lineage>
</organism>
<evidence type="ECO:0000313" key="2">
    <source>
        <dbReference type="Proteomes" id="UP000184172"/>
    </source>
</evidence>
<accession>A0A1M6DFR8</accession>
<dbReference type="AlphaFoldDB" id="A0A1M6DFR8"/>
<sequence>MKNKGFFLIVFSALFIFASCKDDVLVKPAAKLRLEYPKPDYSLVDIDCPFSFEMNHNARMVTKKNCNVNIDYPNMKATLYMTYQPVRNNLDSLLRDAQKLAYDHTIKANSIPEQPFVNPDEEVYGMFYMINGNAATQAGFYVTDSINHFLNGTLYFEAKPNFDSIYPAVVYLREDMRRLMETISWEYIEE</sequence>
<evidence type="ECO:0000313" key="1">
    <source>
        <dbReference type="EMBL" id="SHI72116.1"/>
    </source>
</evidence>
<dbReference type="EMBL" id="FQYV01000005">
    <property type="protein sequence ID" value="SHI72116.1"/>
    <property type="molecule type" value="Genomic_DNA"/>
</dbReference>
<dbReference type="RefSeq" id="WP_073215605.1">
    <property type="nucleotide sequence ID" value="NZ_FNNS01000006.1"/>
</dbReference>
<reference evidence="2" key="1">
    <citation type="submission" date="2016-11" db="EMBL/GenBank/DDBJ databases">
        <authorList>
            <person name="Varghese N."/>
            <person name="Submissions S."/>
        </authorList>
    </citation>
    <scope>NUCLEOTIDE SEQUENCE [LARGE SCALE GENOMIC DNA]</scope>
    <source>
        <strain evidence="2">DSM 26349</strain>
    </source>
</reference>
<dbReference type="NCBIfam" id="TIGR03512">
    <property type="entry name" value="GldD_lipo"/>
    <property type="match status" value="1"/>
</dbReference>
<keyword evidence="2" id="KW-1185">Reference proteome</keyword>
<dbReference type="Pfam" id="PF25593">
    <property type="entry name" value="GldD_lipo"/>
    <property type="match status" value="1"/>
</dbReference>
<dbReference type="STRING" id="797419.SAMN05216556_106170"/>
<dbReference type="PROSITE" id="PS51257">
    <property type="entry name" value="PROKAR_LIPOPROTEIN"/>
    <property type="match status" value="1"/>
</dbReference>
<dbReference type="Proteomes" id="UP000184172">
    <property type="component" value="Unassembled WGS sequence"/>
</dbReference>
<protein>
    <submittedName>
        <fullName evidence="1">Protein involved in gliding motility GldD</fullName>
    </submittedName>
</protein>
<dbReference type="InterPro" id="IPR019850">
    <property type="entry name" value="GldD-like"/>
</dbReference>